<dbReference type="PROSITE" id="PS00028">
    <property type="entry name" value="ZINC_FINGER_C2H2_1"/>
    <property type="match status" value="1"/>
</dbReference>
<dbReference type="PROSITE" id="PS50222">
    <property type="entry name" value="EF_HAND_2"/>
    <property type="match status" value="1"/>
</dbReference>
<evidence type="ECO:0000256" key="5">
    <source>
        <dbReference type="ARBA" id="ARBA00049534"/>
    </source>
</evidence>
<keyword evidence="6" id="KW-0040">ANK repeat</keyword>
<dbReference type="GO" id="GO:0005509">
    <property type="term" value="F:calcium ion binding"/>
    <property type="evidence" value="ECO:0007669"/>
    <property type="project" value="InterPro"/>
</dbReference>
<evidence type="ECO:0000256" key="4">
    <source>
        <dbReference type="ARBA" id="ARBA00022801"/>
    </source>
</evidence>
<accession>A0AAD1X6L7</accession>
<evidence type="ECO:0000313" key="8">
    <source>
        <dbReference type="EMBL" id="CAI2365068.1"/>
    </source>
</evidence>
<evidence type="ECO:0000256" key="1">
    <source>
        <dbReference type="ARBA" id="ARBA00011076"/>
    </source>
</evidence>
<dbReference type="InterPro" id="IPR011992">
    <property type="entry name" value="EF-hand-dom_pair"/>
</dbReference>
<dbReference type="SUPFAM" id="SSF47473">
    <property type="entry name" value="EF-hand"/>
    <property type="match status" value="1"/>
</dbReference>
<evidence type="ECO:0000259" key="7">
    <source>
        <dbReference type="PROSITE" id="PS50222"/>
    </source>
</evidence>
<reference evidence="8" key="1">
    <citation type="submission" date="2023-07" db="EMBL/GenBank/DDBJ databases">
        <authorList>
            <consortium name="AG Swart"/>
            <person name="Singh M."/>
            <person name="Singh A."/>
            <person name="Seah K."/>
            <person name="Emmerich C."/>
        </authorList>
    </citation>
    <scope>NUCLEOTIDE SEQUENCE</scope>
    <source>
        <strain evidence="8">DP1</strain>
    </source>
</reference>
<dbReference type="SMART" id="SM00248">
    <property type="entry name" value="ANK"/>
    <property type="match status" value="2"/>
</dbReference>
<feature type="repeat" description="ANK" evidence="6">
    <location>
        <begin position="470"/>
        <end position="502"/>
    </location>
</feature>
<dbReference type="AlphaFoldDB" id="A0AAD1X6L7"/>
<comment type="subunit">
    <text evidence="2">Homotetramer.</text>
</comment>
<dbReference type="InterPro" id="IPR015868">
    <property type="entry name" value="Glutaminase"/>
</dbReference>
<comment type="similarity">
    <text evidence="1">Belongs to the glutaminase family.</text>
</comment>
<dbReference type="GO" id="GO:0006543">
    <property type="term" value="P:L-glutamine catabolic process"/>
    <property type="evidence" value="ECO:0007669"/>
    <property type="project" value="TreeGrafter"/>
</dbReference>
<dbReference type="EMBL" id="CAMPGE010006220">
    <property type="protein sequence ID" value="CAI2365068.1"/>
    <property type="molecule type" value="Genomic_DNA"/>
</dbReference>
<comment type="catalytic activity">
    <reaction evidence="5">
        <text>L-glutamine + H2O = L-glutamate + NH4(+)</text>
        <dbReference type="Rhea" id="RHEA:15889"/>
        <dbReference type="ChEBI" id="CHEBI:15377"/>
        <dbReference type="ChEBI" id="CHEBI:28938"/>
        <dbReference type="ChEBI" id="CHEBI:29985"/>
        <dbReference type="ChEBI" id="CHEBI:58359"/>
        <dbReference type="EC" id="3.5.1.2"/>
    </reaction>
</comment>
<dbReference type="PANTHER" id="PTHR12544">
    <property type="entry name" value="GLUTAMINASE"/>
    <property type="match status" value="1"/>
</dbReference>
<dbReference type="HAMAP" id="MF_00313">
    <property type="entry name" value="Glutaminase"/>
    <property type="match status" value="1"/>
</dbReference>
<feature type="domain" description="EF-hand" evidence="7">
    <location>
        <begin position="9"/>
        <end position="44"/>
    </location>
</feature>
<dbReference type="EC" id="3.5.1.2" evidence="3"/>
<evidence type="ECO:0000256" key="2">
    <source>
        <dbReference type="ARBA" id="ARBA00011881"/>
    </source>
</evidence>
<comment type="caution">
    <text evidence="8">The sequence shown here is derived from an EMBL/GenBank/DDBJ whole genome shotgun (WGS) entry which is preliminary data.</text>
</comment>
<gene>
    <name evidence="8" type="ORF">ECRASSUSDP1_LOCUS6418</name>
</gene>
<dbReference type="Proteomes" id="UP001295684">
    <property type="component" value="Unassembled WGS sequence"/>
</dbReference>
<dbReference type="Gene3D" id="1.25.40.20">
    <property type="entry name" value="Ankyrin repeat-containing domain"/>
    <property type="match status" value="1"/>
</dbReference>
<evidence type="ECO:0000313" key="9">
    <source>
        <dbReference type="Proteomes" id="UP001295684"/>
    </source>
</evidence>
<dbReference type="InterPro" id="IPR036770">
    <property type="entry name" value="Ankyrin_rpt-contain_sf"/>
</dbReference>
<name>A0AAD1X6L7_EUPCR</name>
<organism evidence="8 9">
    <name type="scientific">Euplotes crassus</name>
    <dbReference type="NCBI Taxonomy" id="5936"/>
    <lineage>
        <taxon>Eukaryota</taxon>
        <taxon>Sar</taxon>
        <taxon>Alveolata</taxon>
        <taxon>Ciliophora</taxon>
        <taxon>Intramacronucleata</taxon>
        <taxon>Spirotrichea</taxon>
        <taxon>Hypotrichia</taxon>
        <taxon>Euplotida</taxon>
        <taxon>Euplotidae</taxon>
        <taxon>Moneuplotes</taxon>
    </lineage>
</organism>
<dbReference type="Pfam" id="PF12796">
    <property type="entry name" value="Ank_2"/>
    <property type="match status" value="1"/>
</dbReference>
<dbReference type="InterPro" id="IPR002048">
    <property type="entry name" value="EF_hand_dom"/>
</dbReference>
<dbReference type="GO" id="GO:0004359">
    <property type="term" value="F:glutaminase activity"/>
    <property type="evidence" value="ECO:0007669"/>
    <property type="project" value="UniProtKB-EC"/>
</dbReference>
<dbReference type="Pfam" id="PF04960">
    <property type="entry name" value="Glutaminase"/>
    <property type="match status" value="1"/>
</dbReference>
<evidence type="ECO:0000256" key="3">
    <source>
        <dbReference type="ARBA" id="ARBA00012918"/>
    </source>
</evidence>
<dbReference type="GO" id="GO:0006537">
    <property type="term" value="P:glutamate biosynthetic process"/>
    <property type="evidence" value="ECO:0007669"/>
    <property type="project" value="TreeGrafter"/>
</dbReference>
<proteinExistence type="inferred from homology"/>
<dbReference type="InterPro" id="IPR002110">
    <property type="entry name" value="Ankyrin_rpt"/>
</dbReference>
<dbReference type="PANTHER" id="PTHR12544:SF29">
    <property type="entry name" value="GLUTAMINASE"/>
    <property type="match status" value="1"/>
</dbReference>
<dbReference type="SUPFAM" id="SSF56601">
    <property type="entry name" value="beta-lactamase/transpeptidase-like"/>
    <property type="match status" value="1"/>
</dbReference>
<keyword evidence="4" id="KW-0378">Hydrolase</keyword>
<dbReference type="Gene3D" id="3.40.710.10">
    <property type="entry name" value="DD-peptidase/beta-lactamase superfamily"/>
    <property type="match status" value="1"/>
</dbReference>
<dbReference type="InterPro" id="IPR012338">
    <property type="entry name" value="Beta-lactam/transpept-like"/>
</dbReference>
<dbReference type="PROSITE" id="PS50088">
    <property type="entry name" value="ANK_REPEAT"/>
    <property type="match status" value="1"/>
</dbReference>
<evidence type="ECO:0000256" key="6">
    <source>
        <dbReference type="PROSITE-ProRule" id="PRU00023"/>
    </source>
</evidence>
<dbReference type="PROSITE" id="PS50297">
    <property type="entry name" value="ANK_REP_REGION"/>
    <property type="match status" value="1"/>
</dbReference>
<dbReference type="NCBIfam" id="TIGR03814">
    <property type="entry name" value="Gln_ase"/>
    <property type="match status" value="1"/>
</dbReference>
<dbReference type="FunFam" id="3.40.710.10:FF:000005">
    <property type="entry name" value="Glutaminase"/>
    <property type="match status" value="1"/>
</dbReference>
<dbReference type="Gene3D" id="1.10.238.10">
    <property type="entry name" value="EF-hand"/>
    <property type="match status" value="1"/>
</dbReference>
<dbReference type="SUPFAM" id="SSF48403">
    <property type="entry name" value="Ankyrin repeat"/>
    <property type="match status" value="1"/>
</dbReference>
<keyword evidence="9" id="KW-1185">Reference proteome</keyword>
<dbReference type="InterPro" id="IPR013087">
    <property type="entry name" value="Znf_C2H2_type"/>
</dbReference>
<protein>
    <recommendedName>
        <fullName evidence="3">glutaminase</fullName>
        <ecNumber evidence="3">3.5.1.2</ecNumber>
    </recommendedName>
</protein>
<sequence>MEKIFEDKNKEEEYKRIFDAYDDDMDGKIPLNFLIKQIKHQGFSILQEKHRFQEIKQYISSLPHKEKSNIDFQNFQDIMEMPDSDLIEKALLGKLIVPDFSEFTESIEKIYEIVKEVKDGENASYIPQLAEVDSNLFSIAACTVDGQQCDIGDSDTYFCVQSCSKAISYCIAVEEHGIDYVHKHVGKEPSGASFNKNFLNPDNLPHNPMINSGAIMIAALISPDLEMYKRYEYVKRYWSSLAAGARVGFQNATYLSEKDTASRNFCLGHMMMDAKAFPEDTDLDNILDFYFQLCSLEVTSKDMAIIAASLANGGVCPMTNQRIFKEDTVNHCLSLMHSCGMYDYSGEWAYSVGIPAKSGVGGCVFLVVPKVMGICIFSPRLDSRGNSVRGIEASKLLLKEYTMHRYDNLKGVVTPFSHKMSLLQSMAEQKNEFTKDLLNAVADDDLHHLQCILEEVKEENFNINSISDYDDVTPAHVACSFNHEEILHYLIELDADFNNVTDKWGKTPLDRASEAGHKDVVKILHKLYASEKDLCYTTD</sequence>